<gene>
    <name evidence="2" type="ORF">US68_C0040G0002</name>
</gene>
<sequence>MPDGMSAENGEDHEKDAAKAQQDREISFRQSQRHLGGERSVYRPLKKLNEGGKDFSKLRNDERKEIKEVLEREIRSPFDALSSKLELIIEAQAARKITYSAQNDLERTDETINQVKENLANAKEGENETILGFTQTELIRQRSAQIILNWAIPYHTMAWSGMDSLRLISERGIQLPVADLSRFFKGAEAKWVDNGLKALPKEVLKDLPLVEVKETIIEKMSPPGQEVAPAGSEAPIQTPERTVFMETESFTDRLARYTSEAYFWNQIRGEMNTYNPAFGEKLNITKTMQKFVADLSKNTPRENENGSMETIKDKESKEITVFIRDLGKGRFEQVPQTKDDQGNVIALGKYASKEIVYINNLDYFNKTKSEDHRRWVVATTAAMCIHDAKRRLDDLPDNINDTPKDENNPETIKCTSLFRDVQNTAKEIMENYDVFSKSMMGQMMAKTAFNLSYSIAFGTFAVGDWGWSYDWEERSIKVKDEQENEQEGFLWEVSGSQGDPTSSGDAFTARRPYFHEAVYAGMKGRASAMNAGVMMPVNPKDANVLANVLLSEAEEINQRGIMIERIKRGEQPHLARFFGVIGAFEHELNDKNSKSFVYWQEGANIRNKEKNGKNSMEVNDNLKKAVETCVDFVPTPFIGADGKPLVYPVLMPQFQIALFDMLRVSDTSVGDVLRKTWKKEMKDEKEIWVEALPKEGGRRKTLQNIDWKQYHPYGDDGRAVNDNFISQIYAPLYGTINPKSVDGVVSNPMASLTSIIKAVDIGTRKYVLKSKEGIKIEKQSFEIMYASTILFQNLALGQFSVIGRGGVRRFGEMLKNVYPGGITNLYSALRNTLDILQQKTDYENYSDSFYLMLLAMSESIRPIVETSEHVAELTSDRMDSVKTTGYENLVKNNRKYFE</sequence>
<dbReference type="Proteomes" id="UP000034231">
    <property type="component" value="Unassembled WGS sequence"/>
</dbReference>
<accession>A0A0G0IB88</accession>
<feature type="compositionally biased region" description="Basic and acidic residues" evidence="1">
    <location>
        <begin position="10"/>
        <end position="27"/>
    </location>
</feature>
<evidence type="ECO:0000313" key="2">
    <source>
        <dbReference type="EMBL" id="KKQ48240.1"/>
    </source>
</evidence>
<protein>
    <submittedName>
        <fullName evidence="2">Uncharacterized protein</fullName>
    </submittedName>
</protein>
<name>A0A0G0IB88_9BACT</name>
<proteinExistence type="predicted"/>
<comment type="caution">
    <text evidence="2">The sequence shown here is derived from an EMBL/GenBank/DDBJ whole genome shotgun (WGS) entry which is preliminary data.</text>
</comment>
<organism evidence="2 3">
    <name type="scientific">Candidatus Shapirobacteria bacterium GW2011_GWE1_38_10</name>
    <dbReference type="NCBI Taxonomy" id="1618488"/>
    <lineage>
        <taxon>Bacteria</taxon>
        <taxon>Candidatus Shapironibacteriota</taxon>
    </lineage>
</organism>
<evidence type="ECO:0000313" key="3">
    <source>
        <dbReference type="Proteomes" id="UP000034231"/>
    </source>
</evidence>
<feature type="compositionally biased region" description="Basic and acidic residues" evidence="1">
    <location>
        <begin position="35"/>
        <end position="44"/>
    </location>
</feature>
<evidence type="ECO:0000256" key="1">
    <source>
        <dbReference type="SAM" id="MobiDB-lite"/>
    </source>
</evidence>
<reference evidence="2 3" key="1">
    <citation type="journal article" date="2015" name="Nature">
        <title>rRNA introns, odd ribosomes, and small enigmatic genomes across a large radiation of phyla.</title>
        <authorList>
            <person name="Brown C.T."/>
            <person name="Hug L.A."/>
            <person name="Thomas B.C."/>
            <person name="Sharon I."/>
            <person name="Castelle C.J."/>
            <person name="Singh A."/>
            <person name="Wilkins M.J."/>
            <person name="Williams K.H."/>
            <person name="Banfield J.F."/>
        </authorList>
    </citation>
    <scope>NUCLEOTIDE SEQUENCE [LARGE SCALE GENOMIC DNA]</scope>
</reference>
<dbReference type="EMBL" id="LBTX01000040">
    <property type="protein sequence ID" value="KKQ48240.1"/>
    <property type="molecule type" value="Genomic_DNA"/>
</dbReference>
<dbReference type="AlphaFoldDB" id="A0A0G0IB88"/>
<feature type="region of interest" description="Disordered" evidence="1">
    <location>
        <begin position="1"/>
        <end position="44"/>
    </location>
</feature>